<dbReference type="EMBL" id="LUEZ02000055">
    <property type="protein sequence ID" value="RDB21431.1"/>
    <property type="molecule type" value="Genomic_DNA"/>
</dbReference>
<reference evidence="1" key="1">
    <citation type="submission" date="2018-04" db="EMBL/GenBank/DDBJ databases">
        <title>Whole genome sequencing of Hypsizygus marmoreus.</title>
        <authorList>
            <person name="Choi I.-G."/>
            <person name="Min B."/>
            <person name="Kim J.-G."/>
            <person name="Kim S."/>
            <person name="Oh Y.-L."/>
            <person name="Kong W.-S."/>
            <person name="Park H."/>
            <person name="Jeong J."/>
            <person name="Song E.-S."/>
        </authorList>
    </citation>
    <scope>NUCLEOTIDE SEQUENCE [LARGE SCALE GENOMIC DNA]</scope>
    <source>
        <strain evidence="1">51987-8</strain>
    </source>
</reference>
<proteinExistence type="predicted"/>
<evidence type="ECO:0000313" key="1">
    <source>
        <dbReference type="EMBL" id="RDB21431.1"/>
    </source>
</evidence>
<comment type="caution">
    <text evidence="1">The sequence shown here is derived from an EMBL/GenBank/DDBJ whole genome shotgun (WGS) entry which is preliminary data.</text>
</comment>
<gene>
    <name evidence="1" type="ORF">Hypma_011875</name>
</gene>
<accession>A0A369JGX2</accession>
<dbReference type="Proteomes" id="UP000076154">
    <property type="component" value="Unassembled WGS sequence"/>
</dbReference>
<keyword evidence="2" id="KW-1185">Reference proteome</keyword>
<sequence>MVIKVLGYLIHEDAMLQHGLKNGIGTDENIYARSSTIDNSFLDIAARGGVLGHARWVCVNVRGELRRCIALANNDRDDLLSLPPREQIDQLKAILNTKAEPKWYLYD</sequence>
<name>A0A369JGX2_HYPMA</name>
<protein>
    <submittedName>
        <fullName evidence="1">Uncharacterized protein</fullName>
    </submittedName>
</protein>
<dbReference type="InParanoid" id="A0A369JGX2"/>
<dbReference type="AlphaFoldDB" id="A0A369JGX2"/>
<evidence type="ECO:0000313" key="2">
    <source>
        <dbReference type="Proteomes" id="UP000076154"/>
    </source>
</evidence>
<dbReference type="OrthoDB" id="2976172at2759"/>
<organism evidence="1 2">
    <name type="scientific">Hypsizygus marmoreus</name>
    <name type="common">White beech mushroom</name>
    <name type="synonym">Agaricus marmoreus</name>
    <dbReference type="NCBI Taxonomy" id="39966"/>
    <lineage>
        <taxon>Eukaryota</taxon>
        <taxon>Fungi</taxon>
        <taxon>Dikarya</taxon>
        <taxon>Basidiomycota</taxon>
        <taxon>Agaricomycotina</taxon>
        <taxon>Agaricomycetes</taxon>
        <taxon>Agaricomycetidae</taxon>
        <taxon>Agaricales</taxon>
        <taxon>Tricholomatineae</taxon>
        <taxon>Lyophyllaceae</taxon>
        <taxon>Hypsizygus</taxon>
    </lineage>
</organism>